<protein>
    <recommendedName>
        <fullName evidence="1">F-box domain-containing protein</fullName>
    </recommendedName>
</protein>
<dbReference type="PANTHER" id="PTHR32278:SF57">
    <property type="entry name" value="F-BOX PROTEIN PP2-B2-RELATED"/>
    <property type="match status" value="1"/>
</dbReference>
<dbReference type="Pfam" id="PF14299">
    <property type="entry name" value="PP2"/>
    <property type="match status" value="1"/>
</dbReference>
<dbReference type="EMBL" id="KI517748">
    <property type="protein sequence ID" value="ESQ33082.1"/>
    <property type="molecule type" value="Genomic_DNA"/>
</dbReference>
<dbReference type="FunFam" id="1.20.1280.50:FF:000112">
    <property type="entry name" value="F-box protein PP2-B1"/>
    <property type="match status" value="1"/>
</dbReference>
<keyword evidence="3" id="KW-1185">Reference proteome</keyword>
<dbReference type="AlphaFoldDB" id="V4KSV4"/>
<dbReference type="OMA" id="EDCKIRI"/>
<dbReference type="InterPro" id="IPR036047">
    <property type="entry name" value="F-box-like_dom_sf"/>
</dbReference>
<dbReference type="InterPro" id="IPR025886">
    <property type="entry name" value="PP2-like"/>
</dbReference>
<dbReference type="InterPro" id="IPR001810">
    <property type="entry name" value="F-box_dom"/>
</dbReference>
<proteinExistence type="predicted"/>
<feature type="domain" description="F-box" evidence="1">
    <location>
        <begin position="22"/>
        <end position="68"/>
    </location>
</feature>
<evidence type="ECO:0000313" key="3">
    <source>
        <dbReference type="Proteomes" id="UP000030689"/>
    </source>
</evidence>
<organism evidence="2 3">
    <name type="scientific">Eutrema salsugineum</name>
    <name type="common">Saltwater cress</name>
    <name type="synonym">Sisymbrium salsugineum</name>
    <dbReference type="NCBI Taxonomy" id="72664"/>
    <lineage>
        <taxon>Eukaryota</taxon>
        <taxon>Viridiplantae</taxon>
        <taxon>Streptophyta</taxon>
        <taxon>Embryophyta</taxon>
        <taxon>Tracheophyta</taxon>
        <taxon>Spermatophyta</taxon>
        <taxon>Magnoliopsida</taxon>
        <taxon>eudicotyledons</taxon>
        <taxon>Gunneridae</taxon>
        <taxon>Pentapetalae</taxon>
        <taxon>rosids</taxon>
        <taxon>malvids</taxon>
        <taxon>Brassicales</taxon>
        <taxon>Brassicaceae</taxon>
        <taxon>Eutremeae</taxon>
        <taxon>Eutrema</taxon>
    </lineage>
</organism>
<dbReference type="CDD" id="cd22162">
    <property type="entry name" value="F-box_AtSKIP3-like"/>
    <property type="match status" value="1"/>
</dbReference>
<feature type="non-terminal residue" evidence="2">
    <location>
        <position position="250"/>
    </location>
</feature>
<dbReference type="eggNOG" id="ENOG502QRA4">
    <property type="taxonomic scope" value="Eukaryota"/>
</dbReference>
<dbReference type="PANTHER" id="PTHR32278">
    <property type="entry name" value="F-BOX DOMAIN-CONTAINING PROTEIN"/>
    <property type="match status" value="1"/>
</dbReference>
<dbReference type="Pfam" id="PF00646">
    <property type="entry name" value="F-box"/>
    <property type="match status" value="1"/>
</dbReference>
<dbReference type="SMART" id="SM00256">
    <property type="entry name" value="FBOX"/>
    <property type="match status" value="1"/>
</dbReference>
<dbReference type="PROSITE" id="PS50181">
    <property type="entry name" value="FBOX"/>
    <property type="match status" value="1"/>
</dbReference>
<dbReference type="Gene3D" id="1.20.1280.50">
    <property type="match status" value="1"/>
</dbReference>
<name>V4KSV4_EUTSA</name>
<sequence>MGQKHGVESSGQLSQGEIVSGTSPFDDLPEDCISNIISLTSPRDACVAASVSKTFESAVKSDTVWKKFLPPDYYSSLVPQLRDLSSKKDLYFALCDNPVLFDHGKKSFWLEKASGKRCIMLSPTQLAITYVYDPRFCQWISTPESRFFKVPELLIECSFDIRDVMNTRMLSHGTLYSIYIVYKTSRLCVPVRVEVGLVGVIGQSSPRSFIYFVGPSGQRRDREVRDVTKPKERVDGWMEAKLGEVFNESS</sequence>
<evidence type="ECO:0000313" key="2">
    <source>
        <dbReference type="EMBL" id="ESQ33082.1"/>
    </source>
</evidence>
<reference evidence="2 3" key="1">
    <citation type="journal article" date="2013" name="Front. Plant Sci.">
        <title>The Reference Genome of the Halophytic Plant Eutrema salsugineum.</title>
        <authorList>
            <person name="Yang R."/>
            <person name="Jarvis D.E."/>
            <person name="Chen H."/>
            <person name="Beilstein M.A."/>
            <person name="Grimwood J."/>
            <person name="Jenkins J."/>
            <person name="Shu S."/>
            <person name="Prochnik S."/>
            <person name="Xin M."/>
            <person name="Ma C."/>
            <person name="Schmutz J."/>
            <person name="Wing R.A."/>
            <person name="Mitchell-Olds T."/>
            <person name="Schumaker K.S."/>
            <person name="Wang X."/>
        </authorList>
    </citation>
    <scope>NUCLEOTIDE SEQUENCE [LARGE SCALE GENOMIC DNA]</scope>
</reference>
<gene>
    <name evidence="2" type="ORF">EUTSA_v10005457mg</name>
</gene>
<dbReference type="STRING" id="72664.V4KSV4"/>
<dbReference type="Gramene" id="ESQ33082">
    <property type="protein sequence ID" value="ESQ33082"/>
    <property type="gene ID" value="EUTSA_v10005457mg"/>
</dbReference>
<dbReference type="SUPFAM" id="SSF81383">
    <property type="entry name" value="F-box domain"/>
    <property type="match status" value="1"/>
</dbReference>
<dbReference type="KEGG" id="eus:EUTSA_v10005457mg"/>
<evidence type="ECO:0000259" key="1">
    <source>
        <dbReference type="PROSITE" id="PS50181"/>
    </source>
</evidence>
<accession>V4KSV4</accession>
<dbReference type="Proteomes" id="UP000030689">
    <property type="component" value="Unassembled WGS sequence"/>
</dbReference>